<dbReference type="AlphaFoldDB" id="A0AA88LCS7"/>
<dbReference type="PROSITE" id="PS50157">
    <property type="entry name" value="ZINC_FINGER_C2H2_2"/>
    <property type="match status" value="1"/>
</dbReference>
<keyword evidence="6" id="KW-0539">Nucleus</keyword>
<keyword evidence="2" id="KW-0479">Metal-binding</keyword>
<dbReference type="SUPFAM" id="SSF57667">
    <property type="entry name" value="beta-beta-alpha zinc fingers"/>
    <property type="match status" value="1"/>
</dbReference>
<organism evidence="10 11">
    <name type="scientific">Artemia franciscana</name>
    <name type="common">Brine shrimp</name>
    <name type="synonym">Artemia sanfranciscana</name>
    <dbReference type="NCBI Taxonomy" id="6661"/>
    <lineage>
        <taxon>Eukaryota</taxon>
        <taxon>Metazoa</taxon>
        <taxon>Ecdysozoa</taxon>
        <taxon>Arthropoda</taxon>
        <taxon>Crustacea</taxon>
        <taxon>Branchiopoda</taxon>
        <taxon>Anostraca</taxon>
        <taxon>Artemiidae</taxon>
        <taxon>Artemia</taxon>
    </lineage>
</organism>
<keyword evidence="3" id="KW-0677">Repeat</keyword>
<feature type="compositionally biased region" description="Polar residues" evidence="8">
    <location>
        <begin position="126"/>
        <end position="137"/>
    </location>
</feature>
<dbReference type="GO" id="GO:0008270">
    <property type="term" value="F:zinc ion binding"/>
    <property type="evidence" value="ECO:0007669"/>
    <property type="project" value="UniProtKB-KW"/>
</dbReference>
<dbReference type="GO" id="GO:0000981">
    <property type="term" value="F:DNA-binding transcription factor activity, RNA polymerase II-specific"/>
    <property type="evidence" value="ECO:0007669"/>
    <property type="project" value="TreeGrafter"/>
</dbReference>
<dbReference type="InterPro" id="IPR036236">
    <property type="entry name" value="Znf_C2H2_sf"/>
</dbReference>
<keyword evidence="4 7" id="KW-0863">Zinc-finger</keyword>
<dbReference type="PANTHER" id="PTHR24394">
    <property type="entry name" value="ZINC FINGER PROTEIN"/>
    <property type="match status" value="1"/>
</dbReference>
<dbReference type="InterPro" id="IPR013087">
    <property type="entry name" value="Znf_C2H2_type"/>
</dbReference>
<reference evidence="10" key="1">
    <citation type="submission" date="2023-07" db="EMBL/GenBank/DDBJ databases">
        <title>Chromosome-level genome assembly of Artemia franciscana.</title>
        <authorList>
            <person name="Jo E."/>
        </authorList>
    </citation>
    <scope>NUCLEOTIDE SEQUENCE</scope>
    <source>
        <tissue evidence="10">Whole body</tissue>
    </source>
</reference>
<evidence type="ECO:0000256" key="6">
    <source>
        <dbReference type="ARBA" id="ARBA00023242"/>
    </source>
</evidence>
<evidence type="ECO:0000256" key="8">
    <source>
        <dbReference type="SAM" id="MobiDB-lite"/>
    </source>
</evidence>
<feature type="compositionally biased region" description="Polar residues" evidence="8">
    <location>
        <begin position="265"/>
        <end position="276"/>
    </location>
</feature>
<dbReference type="PANTHER" id="PTHR24394:SF44">
    <property type="entry name" value="ZINC FINGER PROTEIN 271-LIKE"/>
    <property type="match status" value="1"/>
</dbReference>
<comment type="subcellular location">
    <subcellularLocation>
        <location evidence="1">Nucleus</location>
    </subcellularLocation>
</comment>
<gene>
    <name evidence="10" type="ORF">QYM36_003699</name>
</gene>
<feature type="compositionally biased region" description="Basic and acidic residues" evidence="8">
    <location>
        <begin position="116"/>
        <end position="125"/>
    </location>
</feature>
<feature type="region of interest" description="Disordered" evidence="8">
    <location>
        <begin position="265"/>
        <end position="286"/>
    </location>
</feature>
<feature type="domain" description="C2H2-type" evidence="9">
    <location>
        <begin position="346"/>
        <end position="372"/>
    </location>
</feature>
<evidence type="ECO:0000259" key="9">
    <source>
        <dbReference type="PROSITE" id="PS50157"/>
    </source>
</evidence>
<evidence type="ECO:0000256" key="5">
    <source>
        <dbReference type="ARBA" id="ARBA00022833"/>
    </source>
</evidence>
<feature type="region of interest" description="Disordered" evidence="8">
    <location>
        <begin position="107"/>
        <end position="137"/>
    </location>
</feature>
<sequence length="372" mass="41707">MDLPETPNMVEVITLSEASVVKVENVSPTECEQLFDIPGQLLSPKLESAPLNTFPSFSGPCKLEADTHELGATFSDDEEVEGTLTREIGTSNSELALDHQLPLGISQSFSASPSDSQEKDSRNEEIMSSTLSTSDGTIQPELLGPKLIVSVKRLREKSIEELTAGIWRCDSCGKTEKSFLMLNLHFDTGCEKLSPIECDVCPAVFRDYSEFVPHFMEHQMEETRRCPICLCECTGDIKQHLIIKRHYSPNLSELDLQGNALLVVSQNPSTNGTSNSHDTESEDKSLENREIFSNSHLYSKNHGKLERYLKTNTEKKLNKRYVGKKRFSHSINLIGHKRVDTDEKPFKCDVCNKGFSHSSSLNMHQRLHTGEK</sequence>
<proteinExistence type="predicted"/>
<comment type="caution">
    <text evidence="10">The sequence shown here is derived from an EMBL/GenBank/DDBJ whole genome shotgun (WGS) entry which is preliminary data.</text>
</comment>
<evidence type="ECO:0000256" key="2">
    <source>
        <dbReference type="ARBA" id="ARBA00022723"/>
    </source>
</evidence>
<dbReference type="PROSITE" id="PS00028">
    <property type="entry name" value="ZINC_FINGER_C2H2_1"/>
    <property type="match status" value="2"/>
</dbReference>
<evidence type="ECO:0000256" key="7">
    <source>
        <dbReference type="PROSITE-ProRule" id="PRU00042"/>
    </source>
</evidence>
<feature type="non-terminal residue" evidence="10">
    <location>
        <position position="372"/>
    </location>
</feature>
<feature type="compositionally biased region" description="Basic and acidic residues" evidence="8">
    <location>
        <begin position="277"/>
        <end position="286"/>
    </location>
</feature>
<dbReference type="Gene3D" id="3.30.160.60">
    <property type="entry name" value="Classic Zinc Finger"/>
    <property type="match status" value="2"/>
</dbReference>
<dbReference type="FunFam" id="3.30.160.60:FF:002343">
    <property type="entry name" value="Zinc finger protein 33A"/>
    <property type="match status" value="1"/>
</dbReference>
<accession>A0AA88LCS7</accession>
<evidence type="ECO:0000256" key="4">
    <source>
        <dbReference type="ARBA" id="ARBA00022771"/>
    </source>
</evidence>
<dbReference type="GO" id="GO:0005634">
    <property type="term" value="C:nucleus"/>
    <property type="evidence" value="ECO:0007669"/>
    <property type="project" value="UniProtKB-SubCell"/>
</dbReference>
<dbReference type="Proteomes" id="UP001187531">
    <property type="component" value="Unassembled WGS sequence"/>
</dbReference>
<dbReference type="EMBL" id="JAVRJZ010000006">
    <property type="protein sequence ID" value="KAK2721499.1"/>
    <property type="molecule type" value="Genomic_DNA"/>
</dbReference>
<keyword evidence="11" id="KW-1185">Reference proteome</keyword>
<evidence type="ECO:0000313" key="11">
    <source>
        <dbReference type="Proteomes" id="UP001187531"/>
    </source>
</evidence>
<dbReference type="SMART" id="SM00355">
    <property type="entry name" value="ZnF_C2H2"/>
    <property type="match status" value="2"/>
</dbReference>
<evidence type="ECO:0000256" key="1">
    <source>
        <dbReference type="ARBA" id="ARBA00004123"/>
    </source>
</evidence>
<name>A0AA88LCS7_ARTSF</name>
<keyword evidence="5" id="KW-0862">Zinc</keyword>
<evidence type="ECO:0000256" key="3">
    <source>
        <dbReference type="ARBA" id="ARBA00022737"/>
    </source>
</evidence>
<protein>
    <recommendedName>
        <fullName evidence="9">C2H2-type domain-containing protein</fullName>
    </recommendedName>
</protein>
<evidence type="ECO:0000313" key="10">
    <source>
        <dbReference type="EMBL" id="KAK2721499.1"/>
    </source>
</evidence>